<evidence type="ECO:0000256" key="4">
    <source>
        <dbReference type="SAM" id="MobiDB-lite"/>
    </source>
</evidence>
<dbReference type="Proteomes" id="UP001151699">
    <property type="component" value="Chromosome A"/>
</dbReference>
<feature type="compositionally biased region" description="Polar residues" evidence="4">
    <location>
        <begin position="1010"/>
        <end position="1025"/>
    </location>
</feature>
<keyword evidence="7" id="KW-1185">Reference proteome</keyword>
<dbReference type="PROSITE" id="PS50030">
    <property type="entry name" value="UBA"/>
    <property type="match status" value="1"/>
</dbReference>
<feature type="region of interest" description="Disordered" evidence="4">
    <location>
        <begin position="1010"/>
        <end position="1038"/>
    </location>
</feature>
<protein>
    <submittedName>
        <fullName evidence="6">Vacuolar protein sorting-associated protein 13D</fullName>
    </submittedName>
</protein>
<feature type="region of interest" description="Disordered" evidence="4">
    <location>
        <begin position="3460"/>
        <end position="3482"/>
    </location>
</feature>
<dbReference type="Pfam" id="PF25033">
    <property type="entry name" value="VPS13_M"/>
    <property type="match status" value="1"/>
</dbReference>
<evidence type="ECO:0000256" key="3">
    <source>
        <dbReference type="ARBA" id="ARBA00023055"/>
    </source>
</evidence>
<reference evidence="6" key="1">
    <citation type="submission" date="2022-07" db="EMBL/GenBank/DDBJ databases">
        <authorList>
            <person name="Trinca V."/>
            <person name="Uliana J.V.C."/>
            <person name="Torres T.T."/>
            <person name="Ward R.J."/>
            <person name="Monesi N."/>
        </authorList>
    </citation>
    <scope>NUCLEOTIDE SEQUENCE</scope>
    <source>
        <strain evidence="6">HSMRA1968</strain>
        <tissue evidence="6">Whole embryos</tissue>
    </source>
</reference>
<dbReference type="InterPro" id="IPR026847">
    <property type="entry name" value="VPS13"/>
</dbReference>
<dbReference type="Pfam" id="PF25036">
    <property type="entry name" value="VPS13_VAB"/>
    <property type="match status" value="1"/>
</dbReference>
<feature type="domain" description="UBA" evidence="5">
    <location>
        <begin position="2487"/>
        <end position="2527"/>
    </location>
</feature>
<feature type="compositionally biased region" description="Polar residues" evidence="4">
    <location>
        <begin position="1745"/>
        <end position="1754"/>
    </location>
</feature>
<dbReference type="Pfam" id="PF12624">
    <property type="entry name" value="VPS13_N"/>
    <property type="match status" value="1"/>
</dbReference>
<dbReference type="PANTHER" id="PTHR16166">
    <property type="entry name" value="VACUOLAR PROTEIN SORTING-ASSOCIATED PROTEIN VPS13"/>
    <property type="match status" value="1"/>
</dbReference>
<evidence type="ECO:0000313" key="7">
    <source>
        <dbReference type="Proteomes" id="UP001151699"/>
    </source>
</evidence>
<dbReference type="InterPro" id="IPR009060">
    <property type="entry name" value="UBA-like_sf"/>
</dbReference>
<keyword evidence="2" id="KW-0813">Transport</keyword>
<dbReference type="InterPro" id="IPR026854">
    <property type="entry name" value="VPS13_N"/>
</dbReference>
<dbReference type="OrthoDB" id="272810at2759"/>
<dbReference type="InterPro" id="IPR056747">
    <property type="entry name" value="VPS13-like_M"/>
</dbReference>
<dbReference type="GO" id="GO:0006623">
    <property type="term" value="P:protein targeting to vacuole"/>
    <property type="evidence" value="ECO:0007669"/>
    <property type="project" value="TreeGrafter"/>
</dbReference>
<dbReference type="SMART" id="SM00165">
    <property type="entry name" value="UBA"/>
    <property type="match status" value="1"/>
</dbReference>
<organism evidence="6 7">
    <name type="scientific">Pseudolycoriella hygida</name>
    <dbReference type="NCBI Taxonomy" id="35572"/>
    <lineage>
        <taxon>Eukaryota</taxon>
        <taxon>Metazoa</taxon>
        <taxon>Ecdysozoa</taxon>
        <taxon>Arthropoda</taxon>
        <taxon>Hexapoda</taxon>
        <taxon>Insecta</taxon>
        <taxon>Pterygota</taxon>
        <taxon>Neoptera</taxon>
        <taxon>Endopterygota</taxon>
        <taxon>Diptera</taxon>
        <taxon>Nematocera</taxon>
        <taxon>Sciaroidea</taxon>
        <taxon>Sciaridae</taxon>
        <taxon>Pseudolycoriella</taxon>
    </lineage>
</organism>
<feature type="region of interest" description="Disordered" evidence="4">
    <location>
        <begin position="1124"/>
        <end position="1146"/>
    </location>
</feature>
<evidence type="ECO:0000256" key="2">
    <source>
        <dbReference type="ARBA" id="ARBA00022448"/>
    </source>
</evidence>
<proteinExistence type="inferred from homology"/>
<dbReference type="GO" id="GO:0006869">
    <property type="term" value="P:lipid transport"/>
    <property type="evidence" value="ECO:0007669"/>
    <property type="project" value="UniProtKB-KW"/>
</dbReference>
<evidence type="ECO:0000259" key="5">
    <source>
        <dbReference type="PROSITE" id="PS50030"/>
    </source>
</evidence>
<sequence>MLRELIAWVLNTYLGKYVGNLNTAQLTVALLSGEVELENLPLRRDALRNLGLPLQALSGTVGKIKLQIPVRQFRTAPWCIFIENIYVVVGPVNLDEWDPEEEEQADLEFKLNRLDGLEAKWRASSEASLESGYYASSYSGWLSYGTSLMTNIVENLELKIKNVHIRYEDSITIPNSQFACGINIESLSARSCDSNWLPGYTTAWTKDSASFKLVELEAMSFYWDPLQDEETFSNTSPSELAAKISSSKLAHQFVISPVCAQAHLKRDRSETPLRTRSRPRLVCDLILNEVQLTLNDWQYSQMVACIRGLDDIAKYRRFKLLRPLHSVHQGPKAWWLYALQCNGFRGISVERERRFEVVKENLEYMKIYSKIIKNPNEVLATKVMEFKNKVEKERSFDELKILREVCMARMPTPEVLSKETNQGRSMLVQWFPQWWGWYGSSAQSPTQVQASSLVVLDTTPKDQNQLEDELLDALADSVENNSILKRDAVFGKFDFTLRKGTLDICTGSISSEKITNATTPSIKITKELMLQLQFENLILSIESRPRSASHFVGLSLGSVLLKDHITNNSEFPDLIKPQVKDESITHPRLSSQRLNMNSRNSSQSINSEPLFQMNYERKPLSYNTDYRLLIKSQSLDVVYNVEAIKWIVDFVMKPHQVINTREKIKAMKNKTKMEIIKNWENILEGDLSDRKTWTLEIDISAPQIIFAENFCQKGATLVVVDFGRLQLTNNQMENNKQEAPLEIYRKDSEEEDAFMTPCSTPPGSQASTSGSPTLCTALSDGTESICDGSLNEKSLHHKLYDSYMLNLTDLQVLVCKSKERWAFASLKGSSSLHVLDRFNISLQMERRVVYTLDPQYPSLTMSGSLPKLVVHVNEHKIAALIQTLNVLSTSTIQTPHRSPVIDNIQEIGERLQESVTVTEEEQLTWQRDGSKLVILQFSIDQASLEVQSRGRSIAELQVTGVKAGFSKRPEDTSLTLSVHGLLLVDAIQSFGQDFELLIASHRHVGIDSVSGSLKQSEPCSPQSPGSPDHTLHYDRRPTSPHTISKALSNLQRTNSATWSAAGDVDALITVEVLFVTPEPGSGGEQLQIANIQFNNLDIIANQETIVELMDFGKRVFPKRKISTNVPTKANSDETDQSTEPEPTAPNAIRTEITFDFHRLNVLILRALMRDNFLVGRKVGTFTMTEARIHATLGTSVTVEGSLGGLQVLDLTPEGIAHQRILSVGKDPLTEPPQVQQDLLSSLTQEIYAMGAPKDEIVLEGRQALSFRVSRDLNACVNIKIRMASVWYTHCARFIQELNWCATEFKHYFKNLARSIREKAADMAMGLVQPRSEVTSTPRNYEIHSPRNSIRRKRRTSASYQQNCTSVDVKLELDIVLDTPVVVLPRSSCSSQVFVAHLGKISVTNIHSDKNDSDGKQVIPEHRIFTIDEESFMNECFAEDFELDGPANDELETNTICADDNEPESETYVMDVRNMNLFSLDTASRKGFRLSALPRAEEFYSCQEDAVPVLHDTAIQLEIVRIVDDAVVSSDVYEMKDTLQITGSVVKPLNLSLSRVQYEQLLETIENVFKVPNDLVRPPSEVPHHIEPDLSEFMEPAINSFEIKDDKIRRRLFVGPSFNEHKSYVEPKVLFELPTFVIQLKNEVNNPLIEISFRDLKVNYERSNMYETNVQVSLRSLLMEDLLQPPDSKHRSMVVSSSPETQYLRPGASFSSRSCPNLIGLHLADECVTGSLPENLENTHNLNSEYHPINKTTCPDTPPPSPQSKERQHNLVLYTSLLIDPDCPNFESKYNSMRQSSSIDFNSLDLTISVQSWFVLLNFFGLLSDDRDDVTSSREIPTMPVETIQKKGNSDLDISVRSLTLVFVRMDYEIAKANVSNAHFIISKYGQSKTVEGKLGSISLMDLTAHGGIYRERFLTSGYEALNFLYRQDGPKLNSRSMNCDAKLKIQMSSVKYVHTKRFVAEIQAFFKEFQQLQTPVLRKIKPSESKHSLQQRPLQLGLEINAGSPIILLPVSSHSDKVIVADLGELSLQNSFHLASESGIISIKGDIAGPDEILDVMHVHLMNTDLFAGVRISKSEIAAGKMDICMDMNTYAILKQGSNLLNSKCHLKLIVERNMDSWKSQNVPDFSVHGTLSRLEAVLDLQQYQLVRGFLSYNLGECIDDLNIEPTYNSDSRSNLLNDTQKTIDKRVWTNTSITLDLQDVSVRLHPPMTSEIFTDAMSSHNNPSLACINFIKSSLKIDSFSDGSQDIDLVSQEILVIDSRYANANKDEQKNVFSNILQPIYSKPGSDSVQAEVHSRRRNDSSKYTILLNNMRVMAILDWLESVRDFLSQNAEKPKDSLPVHKINENLLTPVPDEPMELVLNITDSELVFVETPDQWDTNAVILKSTTILSYRPIEVDKVMSINLNHLEVFSCVLGLEEETALSIIDPVTINMDLKKNVLDIQLTKRLSFRLSYNDMKMFSQMLQSLPRQTKHAKAKDLVNSNAERVLDERLVVKLSALGFNRNDCVNALDVCNNELDEAALWLTQHAEPSKSPQTFVHPLEIRAIALQGNCISICVIDDCKDADVPLLEFSLSQLEFSQELSSSMELLNRSNSDLSGDRLFFKTGSLKGTFASDYYNRALSGWEPLIEPWNCDATWSYSLGLGLQRNRLHLKLNSEDLLKFNVTSTSVELYQMVHDNWTQDYYSQSSTSSANNKNYRRRSPFVPFAIKNETGVRLWFTTMVSAKGIGGSLTRSETSLSSSDTRWTPVEPNAVTSFSFGPPNKQRHLETHQLNLHQVGVRIEGWSEVGPISVDKVGVFFRHARYEAIEFVSMPRARIVFSVTLEGSAHKLVTVRSALRLINKLSQPILLRMEHDFRHSSNPLWSAVFSSIVPSNEVYSIPLNRVHSLLSVRPLPTEIDLEATQKELQSQCDDGSSFRDVKFNGQDYWNKYESSAVRGMNTFQFCKDTLNWKDMDDGVKLQEELRTCLSNREKFRFVAAIQREGYPTKDSVGIPGHSITLWPPLRLNNLLPCDLLYKLASGTQGRIASSESASVHEIDLERELKITLTLDGYPGGGTLSIPVGSSSVEVTLRLTDIKQRILNLRASITMAKGCGMQISVSAPYWLVNRTGLPLIFRQEGVAHESAGQFQENEQGRLVSPLMYSTSDPDASPALTVRLGKRFGQNPPWCQPFNLRKDILNRQLKSGSSNETFVLGIEIRRGRGRYIKTSVVTFSQRFQLYNRSSYKLQFAQKYYASTLTDPLAKSTFIEAVPGCHLPFHWPRLDKDQLLCIRLPDVENCLWSGGIPIHETQSLNINIRNNNGDMHFIRVEIVLQGATYFLLFGDAQTLPPPIRIDNYSDVPMKFYQSDCRNQFQTVVRPHSSIAYALDEPMGAQSLHIEAPGGVSHVYSLRELGMSYNLSYENFIFIAFSETFKNVSNIGNNSFDYDIESQQLVLTVIDGRVVLARKQPGDRSQLWRMNQEKQLEHEGSSPPTEPGRKNSSSSPRYVLDLERAPQPQKFTSLVVRPTNPQRKSTQTWYFTAEGRLMCEHSNMCVQSRDGLFNLRPGSDAVLGMIVSQTPAYMFTEALVPVEQAIERQKLRPGSGFLSIVVSMDGPIKTIQIKDIKSLSTASLTLDPTWKHVSHLLPHISEIPNNNNEDGLSTSVTKSLSELHFNLNLKKGLGISLVSKRPCEELAFITLEFITMEVIATPAVRSLDLSVSDMQIDNQIFETPCPVMLFTIRNSEASLPAMHLNVKLLPSPNKNAVIFEHLILSLRPIAIYLEERLMLRMACFMGLGQSQPDPAALPDECDYEAQRVATKILAANAKRYYFGDLQIVPSTIRLSVITASKLSAQLSEMKKSLGLTLIKFEDAFIEFEKFKDKHHFETLEVYLRAIKSHYKQELKWQAATILGSVDFLGNPFGLASDLSEGVTGLFYEGSVTSLVKNVTHGLSNSTAKLTESISDGLGRVVLDEQDTETRQRILEVSSGAHSTGDHLKAGLKGLGFGLLGGVTSIVKHTYAGAQTDGIQGFLSGLGRGLVGTVTKPVIGVLDLASETANAVRERSKSSNRTLPDRKRLPRCVTGAPGGLLPPFSLVQSKGQQHLFLINKRDFSEQFMAYEPCLLERRDSKLRLLVSSENIWVFSRSEESTTTILTHHLSELISCHPVSVNVAPTGHKTKKFQYYIELCLSLSSKSLNYSGHEVLKRPRVRCQTEEMSQRAAHHINYAKSVYDEREHTLNLNSDSVIE</sequence>
<dbReference type="SUPFAM" id="SSF46934">
    <property type="entry name" value="UBA-like"/>
    <property type="match status" value="1"/>
</dbReference>
<feature type="region of interest" description="Disordered" evidence="4">
    <location>
        <begin position="1745"/>
        <end position="1765"/>
    </location>
</feature>
<comment type="caution">
    <text evidence="6">The sequence shown here is derived from an EMBL/GenBank/DDBJ whole genome shotgun (WGS) entry which is preliminary data.</text>
</comment>
<dbReference type="SUPFAM" id="SSF50370">
    <property type="entry name" value="Ricin B-like lectins"/>
    <property type="match status" value="1"/>
</dbReference>
<dbReference type="GO" id="GO:0045053">
    <property type="term" value="P:protein retention in Golgi apparatus"/>
    <property type="evidence" value="ECO:0007669"/>
    <property type="project" value="TreeGrafter"/>
</dbReference>
<accession>A0A9Q0N954</accession>
<evidence type="ECO:0000256" key="1">
    <source>
        <dbReference type="ARBA" id="ARBA00006545"/>
    </source>
</evidence>
<dbReference type="CDD" id="cd14306">
    <property type="entry name" value="UBA_VP13D"/>
    <property type="match status" value="1"/>
</dbReference>
<dbReference type="EMBL" id="WJQU01000001">
    <property type="protein sequence ID" value="KAJ6645642.1"/>
    <property type="molecule type" value="Genomic_DNA"/>
</dbReference>
<dbReference type="CDD" id="cd23453">
    <property type="entry name" value="beta-trefoil_Ricin_VPS13D"/>
    <property type="match status" value="1"/>
</dbReference>
<dbReference type="InterPro" id="IPR015940">
    <property type="entry name" value="UBA"/>
</dbReference>
<dbReference type="InterPro" id="IPR035992">
    <property type="entry name" value="Ricin_B-like_lectins"/>
</dbReference>
<name>A0A9Q0N954_9DIPT</name>
<dbReference type="GO" id="GO:0007005">
    <property type="term" value="P:mitochondrion organization"/>
    <property type="evidence" value="ECO:0007669"/>
    <property type="project" value="TreeGrafter"/>
</dbReference>
<keyword evidence="3" id="KW-0445">Lipid transport</keyword>
<comment type="similarity">
    <text evidence="1">Belongs to the VPS13 family.</text>
</comment>
<dbReference type="InterPro" id="IPR009543">
    <property type="entry name" value="VPS13_VAB"/>
</dbReference>
<dbReference type="PANTHER" id="PTHR16166:SF141">
    <property type="entry name" value="INTERMEMBRANE LIPID TRANSFER PROTEIN VPS13D"/>
    <property type="match status" value="1"/>
</dbReference>
<gene>
    <name evidence="6" type="primary">Vps13D</name>
    <name evidence="6" type="ORF">Bhyg_00849</name>
</gene>
<dbReference type="InterPro" id="IPR041969">
    <property type="entry name" value="VP13D_UBA"/>
</dbReference>
<evidence type="ECO:0000313" key="6">
    <source>
        <dbReference type="EMBL" id="KAJ6645642.1"/>
    </source>
</evidence>
<dbReference type="Gene3D" id="1.10.8.10">
    <property type="entry name" value="DNA helicase RuvA subunit, C-terminal domain"/>
    <property type="match status" value="1"/>
</dbReference>